<gene>
    <name evidence="3" type="ORF">CEUTPL_LOCUS13394</name>
</gene>
<feature type="coiled-coil region" evidence="1">
    <location>
        <begin position="106"/>
        <end position="133"/>
    </location>
</feature>
<reference evidence="3" key="1">
    <citation type="submission" date="2022-01" db="EMBL/GenBank/DDBJ databases">
        <authorList>
            <person name="King R."/>
        </authorList>
    </citation>
    <scope>NUCLEOTIDE SEQUENCE</scope>
</reference>
<evidence type="ECO:0000256" key="2">
    <source>
        <dbReference type="SAM" id="MobiDB-lite"/>
    </source>
</evidence>
<evidence type="ECO:0000313" key="3">
    <source>
        <dbReference type="EMBL" id="CAG9772993.1"/>
    </source>
</evidence>
<evidence type="ECO:0000313" key="4">
    <source>
        <dbReference type="Proteomes" id="UP001152799"/>
    </source>
</evidence>
<keyword evidence="1" id="KW-0175">Coiled coil</keyword>
<feature type="region of interest" description="Disordered" evidence="2">
    <location>
        <begin position="269"/>
        <end position="291"/>
    </location>
</feature>
<organism evidence="3 4">
    <name type="scientific">Ceutorhynchus assimilis</name>
    <name type="common">cabbage seed weevil</name>
    <dbReference type="NCBI Taxonomy" id="467358"/>
    <lineage>
        <taxon>Eukaryota</taxon>
        <taxon>Metazoa</taxon>
        <taxon>Ecdysozoa</taxon>
        <taxon>Arthropoda</taxon>
        <taxon>Hexapoda</taxon>
        <taxon>Insecta</taxon>
        <taxon>Pterygota</taxon>
        <taxon>Neoptera</taxon>
        <taxon>Endopterygota</taxon>
        <taxon>Coleoptera</taxon>
        <taxon>Polyphaga</taxon>
        <taxon>Cucujiformia</taxon>
        <taxon>Curculionidae</taxon>
        <taxon>Ceutorhynchinae</taxon>
        <taxon>Ceutorhynchus</taxon>
    </lineage>
</organism>
<keyword evidence="4" id="KW-1185">Reference proteome</keyword>
<protein>
    <submittedName>
        <fullName evidence="3">Uncharacterized protein</fullName>
    </submittedName>
</protein>
<dbReference type="EMBL" id="OU892284">
    <property type="protein sequence ID" value="CAG9772993.1"/>
    <property type="molecule type" value="Genomic_DNA"/>
</dbReference>
<dbReference type="AlphaFoldDB" id="A0A9N9QNE0"/>
<dbReference type="Proteomes" id="UP001152799">
    <property type="component" value="Chromosome 8"/>
</dbReference>
<feature type="region of interest" description="Disordered" evidence="2">
    <location>
        <begin position="149"/>
        <end position="183"/>
    </location>
</feature>
<name>A0A9N9QNE0_9CUCU</name>
<dbReference type="OrthoDB" id="6730012at2759"/>
<evidence type="ECO:0000256" key="1">
    <source>
        <dbReference type="SAM" id="Coils"/>
    </source>
</evidence>
<proteinExistence type="predicted"/>
<sequence>MSTFTCEIIGTGDGKLENLEKTHSPPSTSMVKGIVEDIIENALDISENSCVAAPREKSPCFFGTGDQKSDEDIKKKISCYFPQVEKKTRLTDLVRNSKQILQKMMMSESKTTIQEQERKAEELQEKLIQAIDLDCIQLSDVQHKIKTPISPEEVDLPKNDSADILNPFDTNSDNESDTESSSGIIKEQFESDISNEQDLVCCRLDKQALSPIQNLDELNEQDLITSCELVVQSNKKLLSPKENLVESDGQDLLTSSNMIEIELNKNHAQSNNDIGLNSNSKKSNEQSSTVENLVQCDRLNRTQTKDLETELNSSQSDSTIKINQSDIIEIKLDDGKEETGTTSIAKRLMTLPRATTSKAKAALTAKCRTLKREATTLKKKKWNVSGRIANFFRKRRSIKKEQDEDEIKKET</sequence>
<accession>A0A9N9QNE0</accession>